<feature type="region of interest" description="Disordered" evidence="1">
    <location>
        <begin position="340"/>
        <end position="379"/>
    </location>
</feature>
<accession>A0A165NC54</accession>
<keyword evidence="4" id="KW-1185">Reference proteome</keyword>
<dbReference type="SUPFAM" id="SSF51445">
    <property type="entry name" value="(Trans)glycosidases"/>
    <property type="match status" value="1"/>
</dbReference>
<sequence>MRATASFQARAPAQQHLLIGGLHVGGWQHDIHLADVSDDYDVINIYRATFDSDAQSSTYGQFHWNICASPSNCAKAPDTEDQLVAAVQAHIANGKKVQASVQFDFEQLQNATTQKALVAGTTALIDKFKFNGIDILRPSTFPVLDDGDDDYTQPRTAAVVNLIFALQSIKKKYGDDFTISFSVPVSYFQLSTDSAGYKQFGAFLPVAHALRDDIFMICPNNYPKADEEVLHATSNLPVPPDSSDYWVAMAQPLLSGFTANGKPFPAFRPDQVCLGMREYDGDAQLAELQDGVGCLMANHPCGDVLPVGGPYPNFLGAAVWAINDDEAAGGQFRSAMRTLLNNPTAPSPATGTPSSDEGSTDRVASSPTSTDASSSRHHSGISSGAIAAISISMLAILVSIGLIIVVFSRRRRRSNTAVLAARLGMQQYQQFWGAGPPATHGSAFREAEQRQLPVLELPPPTYHRTA</sequence>
<organism evidence="3 4">
    <name type="scientific">Exidia glandulosa HHB12029</name>
    <dbReference type="NCBI Taxonomy" id="1314781"/>
    <lineage>
        <taxon>Eukaryota</taxon>
        <taxon>Fungi</taxon>
        <taxon>Dikarya</taxon>
        <taxon>Basidiomycota</taxon>
        <taxon>Agaricomycotina</taxon>
        <taxon>Agaricomycetes</taxon>
        <taxon>Auriculariales</taxon>
        <taxon>Exidiaceae</taxon>
        <taxon>Exidia</taxon>
    </lineage>
</organism>
<feature type="transmembrane region" description="Helical" evidence="2">
    <location>
        <begin position="385"/>
        <end position="407"/>
    </location>
</feature>
<gene>
    <name evidence="3" type="ORF">EXIGLDRAFT_143971</name>
</gene>
<dbReference type="InterPro" id="IPR017853">
    <property type="entry name" value="GH"/>
</dbReference>
<evidence type="ECO:0000313" key="4">
    <source>
        <dbReference type="Proteomes" id="UP000077266"/>
    </source>
</evidence>
<dbReference type="AlphaFoldDB" id="A0A165NC54"/>
<name>A0A165NC54_EXIGL</name>
<proteinExistence type="predicted"/>
<dbReference type="InParanoid" id="A0A165NC54"/>
<dbReference type="EMBL" id="KV425900">
    <property type="protein sequence ID" value="KZW00533.1"/>
    <property type="molecule type" value="Genomic_DNA"/>
</dbReference>
<keyword evidence="2" id="KW-0472">Membrane</keyword>
<dbReference type="OrthoDB" id="73875at2759"/>
<reference evidence="3 4" key="1">
    <citation type="journal article" date="2016" name="Mol. Biol. Evol.">
        <title>Comparative Genomics of Early-Diverging Mushroom-Forming Fungi Provides Insights into the Origins of Lignocellulose Decay Capabilities.</title>
        <authorList>
            <person name="Nagy L.G."/>
            <person name="Riley R."/>
            <person name="Tritt A."/>
            <person name="Adam C."/>
            <person name="Daum C."/>
            <person name="Floudas D."/>
            <person name="Sun H."/>
            <person name="Yadav J.S."/>
            <person name="Pangilinan J."/>
            <person name="Larsson K.H."/>
            <person name="Matsuura K."/>
            <person name="Barry K."/>
            <person name="Labutti K."/>
            <person name="Kuo R."/>
            <person name="Ohm R.A."/>
            <person name="Bhattacharya S.S."/>
            <person name="Shirouzu T."/>
            <person name="Yoshinaga Y."/>
            <person name="Martin F.M."/>
            <person name="Grigoriev I.V."/>
            <person name="Hibbett D.S."/>
        </authorList>
    </citation>
    <scope>NUCLEOTIDE SEQUENCE [LARGE SCALE GENOMIC DNA]</scope>
    <source>
        <strain evidence="3 4">HHB12029</strain>
    </source>
</reference>
<evidence type="ECO:0000256" key="2">
    <source>
        <dbReference type="SAM" id="Phobius"/>
    </source>
</evidence>
<dbReference type="Proteomes" id="UP000077266">
    <property type="component" value="Unassembled WGS sequence"/>
</dbReference>
<feature type="compositionally biased region" description="Low complexity" evidence="1">
    <location>
        <begin position="343"/>
        <end position="355"/>
    </location>
</feature>
<evidence type="ECO:0000313" key="3">
    <source>
        <dbReference type="EMBL" id="KZW00533.1"/>
    </source>
</evidence>
<feature type="compositionally biased region" description="Low complexity" evidence="1">
    <location>
        <begin position="364"/>
        <end position="373"/>
    </location>
</feature>
<keyword evidence="2" id="KW-0812">Transmembrane</keyword>
<protein>
    <recommendedName>
        <fullName evidence="5">Chitinase</fullName>
    </recommendedName>
</protein>
<dbReference type="Gene3D" id="3.20.20.80">
    <property type="entry name" value="Glycosidases"/>
    <property type="match status" value="1"/>
</dbReference>
<evidence type="ECO:0008006" key="5">
    <source>
        <dbReference type="Google" id="ProtNLM"/>
    </source>
</evidence>
<keyword evidence="2" id="KW-1133">Transmembrane helix</keyword>
<evidence type="ECO:0000256" key="1">
    <source>
        <dbReference type="SAM" id="MobiDB-lite"/>
    </source>
</evidence>